<dbReference type="RefSeq" id="WP_108952031.1">
    <property type="nucleotide sequence ID" value="NZ_BEVZ01000002.1"/>
</dbReference>
<evidence type="ECO:0000313" key="4">
    <source>
        <dbReference type="Proteomes" id="UP001550850"/>
    </source>
</evidence>
<proteinExistence type="predicted"/>
<evidence type="ECO:0000313" key="3">
    <source>
        <dbReference type="EMBL" id="MEU3555435.1"/>
    </source>
</evidence>
<accession>A0ABV2YI75</accession>
<keyword evidence="2" id="KW-0732">Signal</keyword>
<dbReference type="Proteomes" id="UP001550850">
    <property type="component" value="Unassembled WGS sequence"/>
</dbReference>
<feature type="chain" id="PRO_5045218351" description="Lipoprotein" evidence="2">
    <location>
        <begin position="27"/>
        <end position="143"/>
    </location>
</feature>
<evidence type="ECO:0000256" key="1">
    <source>
        <dbReference type="SAM" id="MobiDB-lite"/>
    </source>
</evidence>
<gene>
    <name evidence="3" type="ORF">AB0E65_14635</name>
</gene>
<comment type="caution">
    <text evidence="3">The sequence shown here is derived from an EMBL/GenBank/DDBJ whole genome shotgun (WGS) entry which is preliminary data.</text>
</comment>
<name>A0ABV2YI75_9ACTN</name>
<keyword evidence="4" id="KW-1185">Reference proteome</keyword>
<feature type="region of interest" description="Disordered" evidence="1">
    <location>
        <begin position="24"/>
        <end position="67"/>
    </location>
</feature>
<feature type="region of interest" description="Disordered" evidence="1">
    <location>
        <begin position="100"/>
        <end position="119"/>
    </location>
</feature>
<sequence length="143" mass="14506">MRKALTAAALLGLGALLLSGCSGSGADDAAKGTAVPKASQPAEKSSEAAAPEKGLDGTWRPINDSPIDTLKITGDTVTTTGELACPGSLEGVGTAKPRITLDCAKPDPDRTKGSLKTKSDGSAVVIEWDGQEWGGMIDSLRRG</sequence>
<dbReference type="EMBL" id="JBEZUR010000019">
    <property type="protein sequence ID" value="MEU3555435.1"/>
    <property type="molecule type" value="Genomic_DNA"/>
</dbReference>
<dbReference type="PROSITE" id="PS51257">
    <property type="entry name" value="PROKAR_LIPOPROTEIN"/>
    <property type="match status" value="1"/>
</dbReference>
<evidence type="ECO:0008006" key="5">
    <source>
        <dbReference type="Google" id="ProtNLM"/>
    </source>
</evidence>
<feature type="signal peptide" evidence="2">
    <location>
        <begin position="1"/>
        <end position="26"/>
    </location>
</feature>
<reference evidence="3 4" key="1">
    <citation type="submission" date="2024-06" db="EMBL/GenBank/DDBJ databases">
        <title>The Natural Products Discovery Center: Release of the First 8490 Sequenced Strains for Exploring Actinobacteria Biosynthetic Diversity.</title>
        <authorList>
            <person name="Kalkreuter E."/>
            <person name="Kautsar S.A."/>
            <person name="Yang D."/>
            <person name="Bader C.D."/>
            <person name="Teijaro C.N."/>
            <person name="Fluegel L."/>
            <person name="Davis C.M."/>
            <person name="Simpson J.R."/>
            <person name="Lauterbach L."/>
            <person name="Steele A.D."/>
            <person name="Gui C."/>
            <person name="Meng S."/>
            <person name="Li G."/>
            <person name="Viehrig K."/>
            <person name="Ye F."/>
            <person name="Su P."/>
            <person name="Kiefer A.F."/>
            <person name="Nichols A."/>
            <person name="Cepeda A.J."/>
            <person name="Yan W."/>
            <person name="Fan B."/>
            <person name="Jiang Y."/>
            <person name="Adhikari A."/>
            <person name="Zheng C.-J."/>
            <person name="Schuster L."/>
            <person name="Cowan T.M."/>
            <person name="Smanski M.J."/>
            <person name="Chevrette M.G."/>
            <person name="De Carvalho L.P.S."/>
            <person name="Shen B."/>
        </authorList>
    </citation>
    <scope>NUCLEOTIDE SEQUENCE [LARGE SCALE GENOMIC DNA]</scope>
    <source>
        <strain evidence="3 4">NPDC038104</strain>
    </source>
</reference>
<evidence type="ECO:0000256" key="2">
    <source>
        <dbReference type="SAM" id="SignalP"/>
    </source>
</evidence>
<feature type="compositionally biased region" description="Low complexity" evidence="1">
    <location>
        <begin position="24"/>
        <end position="52"/>
    </location>
</feature>
<protein>
    <recommendedName>
        <fullName evidence="5">Lipoprotein</fullName>
    </recommendedName>
</protein>
<organism evidence="3 4">
    <name type="scientific">Streptomyces fragilis</name>
    <dbReference type="NCBI Taxonomy" id="67301"/>
    <lineage>
        <taxon>Bacteria</taxon>
        <taxon>Bacillati</taxon>
        <taxon>Actinomycetota</taxon>
        <taxon>Actinomycetes</taxon>
        <taxon>Kitasatosporales</taxon>
        <taxon>Streptomycetaceae</taxon>
        <taxon>Streptomyces</taxon>
    </lineage>
</organism>